<reference evidence="2 3" key="1">
    <citation type="submission" date="2023-10" db="EMBL/GenBank/DDBJ databases">
        <title>Characteristics and mechanism of a salt-tolerant marine origin heterotrophic nitrifying- aerobic denitrifying bacteria Marinobacter xestospongiae HN1.</title>
        <authorList>
            <person name="Qi R."/>
        </authorList>
    </citation>
    <scope>NUCLEOTIDE SEQUENCE [LARGE SCALE GENOMIC DNA]</scope>
    <source>
        <strain evidence="2 3">HN1</strain>
    </source>
</reference>
<protein>
    <recommendedName>
        <fullName evidence="4">DUF304 domain-containing protein</fullName>
    </recommendedName>
</protein>
<dbReference type="Proteomes" id="UP001269819">
    <property type="component" value="Unassembled WGS sequence"/>
</dbReference>
<feature type="transmembrane region" description="Helical" evidence="1">
    <location>
        <begin position="111"/>
        <end position="131"/>
    </location>
</feature>
<dbReference type="RefSeq" id="WP_316975277.1">
    <property type="nucleotide sequence ID" value="NZ_JAWIIJ010000022.1"/>
</dbReference>
<keyword evidence="1" id="KW-0812">Transmembrane</keyword>
<feature type="transmembrane region" description="Helical" evidence="1">
    <location>
        <begin position="79"/>
        <end position="99"/>
    </location>
</feature>
<keyword evidence="1" id="KW-1133">Transmembrane helix</keyword>
<evidence type="ECO:0008006" key="4">
    <source>
        <dbReference type="Google" id="ProtNLM"/>
    </source>
</evidence>
<organism evidence="2 3">
    <name type="scientific">Marinobacter xestospongiae</name>
    <dbReference type="NCBI Taxonomy" id="994319"/>
    <lineage>
        <taxon>Bacteria</taxon>
        <taxon>Pseudomonadati</taxon>
        <taxon>Pseudomonadota</taxon>
        <taxon>Gammaproteobacteria</taxon>
        <taxon>Pseudomonadales</taxon>
        <taxon>Marinobacteraceae</taxon>
        <taxon>Marinobacter</taxon>
    </lineage>
</organism>
<name>A0ABU3W4L0_9GAMM</name>
<accession>A0ABU3W4L0</accession>
<gene>
    <name evidence="2" type="ORF">RYS15_19835</name>
</gene>
<dbReference type="EMBL" id="JAWIIJ010000022">
    <property type="protein sequence ID" value="MDV2080946.1"/>
    <property type="molecule type" value="Genomic_DNA"/>
</dbReference>
<evidence type="ECO:0000313" key="3">
    <source>
        <dbReference type="Proteomes" id="UP001269819"/>
    </source>
</evidence>
<sequence length="231" mass="25403">MTDTVPPKASPADVALTDVAAHLTREPMLGQVSKPVSRPNLSASAIDWKPLQRGGANFRTHCLHDVAPDRLEFRASGGLRRFCLVFIVAGLALSGLFVSEQLAAGPRIDQWLPVLFPLLFVLAGVVMWWLAGQRRVFDLTQGYYWRGKGRVTGPEALNKQKDVVALAEIRALQLLEERVHSDGASYYSFELNLVLAGGRRINVIDHGSRASVVKDVTLLGQRLGVPVWDRS</sequence>
<evidence type="ECO:0000313" key="2">
    <source>
        <dbReference type="EMBL" id="MDV2080946.1"/>
    </source>
</evidence>
<keyword evidence="3" id="KW-1185">Reference proteome</keyword>
<evidence type="ECO:0000256" key="1">
    <source>
        <dbReference type="SAM" id="Phobius"/>
    </source>
</evidence>
<keyword evidence="1" id="KW-0472">Membrane</keyword>
<comment type="caution">
    <text evidence="2">The sequence shown here is derived from an EMBL/GenBank/DDBJ whole genome shotgun (WGS) entry which is preliminary data.</text>
</comment>
<proteinExistence type="predicted"/>